<feature type="domain" description="AAA" evidence="1">
    <location>
        <begin position="12"/>
        <end position="174"/>
    </location>
</feature>
<dbReference type="RefSeq" id="WP_390359332.1">
    <property type="nucleotide sequence ID" value="NZ_JBHTKJ010000007.1"/>
</dbReference>
<evidence type="ECO:0000313" key="2">
    <source>
        <dbReference type="EMBL" id="MFD1037353.1"/>
    </source>
</evidence>
<dbReference type="PANTHER" id="PTHR43384">
    <property type="entry name" value="SEPTUM SITE-DETERMINING PROTEIN MIND HOMOLOG, CHLOROPLASTIC-RELATED"/>
    <property type="match status" value="1"/>
</dbReference>
<accession>A0ABW3LGW2</accession>
<dbReference type="PANTHER" id="PTHR43384:SF13">
    <property type="entry name" value="SLR0110 PROTEIN"/>
    <property type="match status" value="1"/>
</dbReference>
<evidence type="ECO:0000259" key="1">
    <source>
        <dbReference type="Pfam" id="PF13614"/>
    </source>
</evidence>
<dbReference type="EMBL" id="JBHTKJ010000007">
    <property type="protein sequence ID" value="MFD1037353.1"/>
    <property type="molecule type" value="Genomic_DNA"/>
</dbReference>
<name>A0ABW3LGW2_9BACI</name>
<dbReference type="SUPFAM" id="SSF52540">
    <property type="entry name" value="P-loop containing nucleoside triphosphate hydrolases"/>
    <property type="match status" value="1"/>
</dbReference>
<dbReference type="Pfam" id="PF13614">
    <property type="entry name" value="AAA_31"/>
    <property type="match status" value="1"/>
</dbReference>
<dbReference type="Proteomes" id="UP001597040">
    <property type="component" value="Unassembled WGS sequence"/>
</dbReference>
<dbReference type="InterPro" id="IPR027417">
    <property type="entry name" value="P-loop_NTPase"/>
</dbReference>
<gene>
    <name evidence="2" type="ORF">ACFQ3N_02800</name>
</gene>
<comment type="caution">
    <text evidence="2">The sequence shown here is derived from an EMBL/GenBank/DDBJ whole genome shotgun (WGS) entry which is preliminary data.</text>
</comment>
<organism evidence="2 3">
    <name type="scientific">Virgibacillus byunsanensis</name>
    <dbReference type="NCBI Taxonomy" id="570945"/>
    <lineage>
        <taxon>Bacteria</taxon>
        <taxon>Bacillati</taxon>
        <taxon>Bacillota</taxon>
        <taxon>Bacilli</taxon>
        <taxon>Bacillales</taxon>
        <taxon>Bacillaceae</taxon>
        <taxon>Virgibacillus</taxon>
    </lineage>
</organism>
<dbReference type="InterPro" id="IPR025669">
    <property type="entry name" value="AAA_dom"/>
</dbReference>
<reference evidence="3" key="1">
    <citation type="journal article" date="2019" name="Int. J. Syst. Evol. Microbiol.">
        <title>The Global Catalogue of Microorganisms (GCM) 10K type strain sequencing project: providing services to taxonomists for standard genome sequencing and annotation.</title>
        <authorList>
            <consortium name="The Broad Institute Genomics Platform"/>
            <consortium name="The Broad Institute Genome Sequencing Center for Infectious Disease"/>
            <person name="Wu L."/>
            <person name="Ma J."/>
        </authorList>
    </citation>
    <scope>NUCLEOTIDE SEQUENCE [LARGE SCALE GENOMIC DNA]</scope>
    <source>
        <strain evidence="3">CCUG 56754</strain>
    </source>
</reference>
<dbReference type="Gene3D" id="3.40.50.300">
    <property type="entry name" value="P-loop containing nucleotide triphosphate hydrolases"/>
    <property type="match status" value="1"/>
</dbReference>
<evidence type="ECO:0000313" key="3">
    <source>
        <dbReference type="Proteomes" id="UP001597040"/>
    </source>
</evidence>
<proteinExistence type="predicted"/>
<sequence length="270" mass="29717">MAEIKQQVDNGKTIAVCGAKGGIGRTLISVNLAIALSKKNLNVNLLDADFQFGDVSVAMDLQPSFTMKDVVGELKSIDESSINNYLTAHSSGVSVLPSPERPEFAELVTTDALLQVVDMLRKQSDYLVVDTGMGIQEQTLDVLEQADQILVVTNLEMTALKSTRLMLETLEKLGIREKVILVVNRYDMDSLIKAEDVPDMLGSKDTIFIPNDFKSASQSLNLGIPLVISRSKSNLSKAFFRIAEKLISNHGVSNEVRKSKKRSKLFSRKK</sequence>
<protein>
    <submittedName>
        <fullName evidence="2">CpaE family protein</fullName>
    </submittedName>
</protein>
<dbReference type="InterPro" id="IPR050625">
    <property type="entry name" value="ParA/MinD_ATPase"/>
</dbReference>
<keyword evidence="3" id="KW-1185">Reference proteome</keyword>